<dbReference type="PRINTS" id="PR00625">
    <property type="entry name" value="JDOMAIN"/>
</dbReference>
<name>A0A9D7PQG7_9PROT</name>
<feature type="domain" description="J" evidence="3">
    <location>
        <begin position="59"/>
        <end position="121"/>
    </location>
</feature>
<dbReference type="SMART" id="SM00271">
    <property type="entry name" value="DnaJ"/>
    <property type="match status" value="1"/>
</dbReference>
<evidence type="ECO:0000256" key="1">
    <source>
        <dbReference type="SAM" id="MobiDB-lite"/>
    </source>
</evidence>
<dbReference type="SUPFAM" id="SSF46565">
    <property type="entry name" value="Chaperone J-domain"/>
    <property type="match status" value="1"/>
</dbReference>
<gene>
    <name evidence="4" type="ORF">IPL58_08185</name>
</gene>
<comment type="caution">
    <text evidence="4">The sequence shown here is derived from an EMBL/GenBank/DDBJ whole genome shotgun (WGS) entry which is preliminary data.</text>
</comment>
<accession>A0A9D7PQG7</accession>
<dbReference type="PROSITE" id="PS50076">
    <property type="entry name" value="DNAJ_2"/>
    <property type="match status" value="1"/>
</dbReference>
<evidence type="ECO:0000259" key="3">
    <source>
        <dbReference type="PROSITE" id="PS50076"/>
    </source>
</evidence>
<feature type="region of interest" description="Disordered" evidence="1">
    <location>
        <begin position="29"/>
        <end position="62"/>
    </location>
</feature>
<proteinExistence type="predicted"/>
<feature type="compositionally biased region" description="Basic and acidic residues" evidence="1">
    <location>
        <begin position="34"/>
        <end position="46"/>
    </location>
</feature>
<dbReference type="EMBL" id="JADJUC010000006">
    <property type="protein sequence ID" value="MBK8524100.1"/>
    <property type="molecule type" value="Genomic_DNA"/>
</dbReference>
<keyword evidence="2" id="KW-0812">Transmembrane</keyword>
<dbReference type="Pfam" id="PF00226">
    <property type="entry name" value="DnaJ"/>
    <property type="match status" value="1"/>
</dbReference>
<dbReference type="Gene3D" id="1.10.287.110">
    <property type="entry name" value="DnaJ domain"/>
    <property type="match status" value="1"/>
</dbReference>
<protein>
    <submittedName>
        <fullName evidence="4">DnaJ domain-containing protein</fullName>
    </submittedName>
</protein>
<keyword evidence="2" id="KW-0472">Membrane</keyword>
<evidence type="ECO:0000256" key="2">
    <source>
        <dbReference type="SAM" id="Phobius"/>
    </source>
</evidence>
<dbReference type="InterPro" id="IPR036869">
    <property type="entry name" value="J_dom_sf"/>
</dbReference>
<organism evidence="4 5">
    <name type="scientific">Candidatus Proximibacter danicus</name>
    <dbReference type="NCBI Taxonomy" id="2954365"/>
    <lineage>
        <taxon>Bacteria</taxon>
        <taxon>Pseudomonadati</taxon>
        <taxon>Pseudomonadota</taxon>
        <taxon>Betaproteobacteria</taxon>
        <taxon>Candidatus Proximibacter</taxon>
    </lineage>
</organism>
<evidence type="ECO:0000313" key="4">
    <source>
        <dbReference type="EMBL" id="MBK8524100.1"/>
    </source>
</evidence>
<keyword evidence="2" id="KW-1133">Transmembrane helix</keyword>
<dbReference type="Proteomes" id="UP000886689">
    <property type="component" value="Unassembled WGS sequence"/>
</dbReference>
<reference evidence="4" key="1">
    <citation type="submission" date="2020-10" db="EMBL/GenBank/DDBJ databases">
        <title>Connecting structure to function with the recovery of over 1000 high-quality activated sludge metagenome-assembled genomes encoding full-length rRNA genes using long-read sequencing.</title>
        <authorList>
            <person name="Singleton C.M."/>
            <person name="Petriglieri F."/>
            <person name="Kristensen J.M."/>
            <person name="Kirkegaard R.H."/>
            <person name="Michaelsen T.Y."/>
            <person name="Andersen M.H."/>
            <person name="Karst S.M."/>
            <person name="Dueholm M.S."/>
            <person name="Nielsen P.H."/>
            <person name="Albertsen M."/>
        </authorList>
    </citation>
    <scope>NUCLEOTIDE SEQUENCE</scope>
    <source>
        <strain evidence="4">Hirt_18-Q3-R61-65_BATAC.395</strain>
    </source>
</reference>
<feature type="transmembrane region" description="Helical" evidence="2">
    <location>
        <begin position="6"/>
        <end position="25"/>
    </location>
</feature>
<dbReference type="InterPro" id="IPR001623">
    <property type="entry name" value="DnaJ_domain"/>
</dbReference>
<dbReference type="AlphaFoldDB" id="A0A9D7PQG7"/>
<evidence type="ECO:0000313" key="5">
    <source>
        <dbReference type="Proteomes" id="UP000886689"/>
    </source>
</evidence>
<sequence length="124" mass="13335">MSGIEAVVILFGLFLGYWIVSRLIANKPAPSRVAGEDEAGREHESADGGQGAAPPAAPPWHEVLDVPANAAAEEINAAYNRLVNQYHPDKVATLGEEIRTLAERKTKEITEAYRASLKSRGLDA</sequence>